<sequence length="165" mass="18153">MKLAELERQRISLTALIGEENDRHKKQMDNLSKDLAETNRLIAASADGLDLDALKIAESVLEVRGSYDKAGNDRAFALQKAVDDLANGAAALKRTYFGTKSYAHWNGQFVECSYGMAPSHGSVIFSIGIRRSELGRDLSESEIEASLYYLRNLQRIQAASVQTAA</sequence>
<accession>A0A1Q9R2A9</accession>
<evidence type="ECO:0000313" key="3">
    <source>
        <dbReference type="Proteomes" id="UP000186736"/>
    </source>
</evidence>
<protein>
    <submittedName>
        <fullName evidence="2">Uncharacterized protein</fullName>
    </submittedName>
</protein>
<dbReference type="Proteomes" id="UP000186736">
    <property type="component" value="Unassembled WGS sequence"/>
</dbReference>
<proteinExistence type="predicted"/>
<feature type="coiled-coil region" evidence="1">
    <location>
        <begin position="3"/>
        <end position="41"/>
    </location>
</feature>
<keyword evidence="1" id="KW-0175">Coiled coil</keyword>
<dbReference type="EMBL" id="MKZO01000031">
    <property type="protein sequence ID" value="OLS61544.1"/>
    <property type="molecule type" value="Genomic_DNA"/>
</dbReference>
<name>A0A1Q9R2A9_PSEPU</name>
<reference evidence="2 3" key="1">
    <citation type="submission" date="2016-10" db="EMBL/GenBank/DDBJ databases">
        <title>Genome Sequence of Pseudomonas putida GM4FR.</title>
        <authorList>
            <person name="Poehlein A."/>
            <person name="Wemheuer F."/>
            <person name="Hollensteiner J."/>
            <person name="Wemheuer B."/>
        </authorList>
    </citation>
    <scope>NUCLEOTIDE SEQUENCE [LARGE SCALE GENOMIC DNA]</scope>
    <source>
        <strain evidence="2 3">GM4FR</strain>
    </source>
</reference>
<dbReference type="RefSeq" id="WP_075804392.1">
    <property type="nucleotide sequence ID" value="NZ_MKZO01000031.1"/>
</dbReference>
<gene>
    <name evidence="2" type="ORF">PSEMO_36110</name>
</gene>
<comment type="caution">
    <text evidence="2">The sequence shown here is derived from an EMBL/GenBank/DDBJ whole genome shotgun (WGS) entry which is preliminary data.</text>
</comment>
<evidence type="ECO:0000313" key="2">
    <source>
        <dbReference type="EMBL" id="OLS61544.1"/>
    </source>
</evidence>
<dbReference type="AlphaFoldDB" id="A0A1Q9R2A9"/>
<dbReference type="OrthoDB" id="6636495at2"/>
<evidence type="ECO:0000256" key="1">
    <source>
        <dbReference type="SAM" id="Coils"/>
    </source>
</evidence>
<organism evidence="2 3">
    <name type="scientific">Pseudomonas putida</name>
    <name type="common">Arthrobacter siderocapsulatus</name>
    <dbReference type="NCBI Taxonomy" id="303"/>
    <lineage>
        <taxon>Bacteria</taxon>
        <taxon>Pseudomonadati</taxon>
        <taxon>Pseudomonadota</taxon>
        <taxon>Gammaproteobacteria</taxon>
        <taxon>Pseudomonadales</taxon>
        <taxon>Pseudomonadaceae</taxon>
        <taxon>Pseudomonas</taxon>
    </lineage>
</organism>